<evidence type="ECO:0000313" key="1">
    <source>
        <dbReference type="EMBL" id="ABL88042.1"/>
    </source>
</evidence>
<dbReference type="KEGG" id="pis:Pisl_0866"/>
<gene>
    <name evidence="1" type="ordered locus">Pisl_0866</name>
</gene>
<sequence length="99" mass="11263">MLDIHTLTLLKKIQEMCKEDVFYSRHKDLCIAVRIALLNIKGRGIKLRPSLIKLDSLSDKKVASYILKELKKEVGPIADSESLRQAAISLVYKKLVELI</sequence>
<dbReference type="GeneID" id="4616512"/>
<dbReference type="OrthoDB" id="28635at2157"/>
<proteinExistence type="predicted"/>
<accession>A1RSW0</accession>
<reference evidence="1" key="1">
    <citation type="submission" date="2006-12" db="EMBL/GenBank/DDBJ databases">
        <title>Complete sequence of Pyrobaculum islandicum DSM 4184.</title>
        <authorList>
            <person name="Copeland A."/>
            <person name="Lucas S."/>
            <person name="Lapidus A."/>
            <person name="Barry K."/>
            <person name="Detter J.C."/>
            <person name="Glavina del Rio T."/>
            <person name="Dalin E."/>
            <person name="Tice H."/>
            <person name="Pitluck S."/>
            <person name="Meincke L."/>
            <person name="Brettin T."/>
            <person name="Bruce D."/>
            <person name="Han C."/>
            <person name="Tapia R."/>
            <person name="Gilna P."/>
            <person name="Schmutz J."/>
            <person name="Larimer F."/>
            <person name="Land M."/>
            <person name="Hauser L."/>
            <person name="Kyrpides N."/>
            <person name="Mikhailova N."/>
            <person name="Cozen A.E."/>
            <person name="Fitz-Gibbon S.T."/>
            <person name="House C.H."/>
            <person name="Saltikov C."/>
            <person name="Lowe T."/>
            <person name="Richardson P."/>
        </authorList>
    </citation>
    <scope>NUCLEOTIDE SEQUENCE [LARGE SCALE GENOMIC DNA]</scope>
    <source>
        <strain evidence="1">DSM 4184</strain>
    </source>
</reference>
<dbReference type="RefSeq" id="WP_011762617.1">
    <property type="nucleotide sequence ID" value="NC_008701.1"/>
</dbReference>
<dbReference type="eggNOG" id="arCOG05607">
    <property type="taxonomic scope" value="Archaea"/>
</dbReference>
<dbReference type="AlphaFoldDB" id="A1RSW0"/>
<protein>
    <submittedName>
        <fullName evidence="1">Uncharacterized protein</fullName>
    </submittedName>
</protein>
<keyword evidence="2" id="KW-1185">Reference proteome</keyword>
<evidence type="ECO:0000313" key="2">
    <source>
        <dbReference type="Proteomes" id="UP000002595"/>
    </source>
</evidence>
<name>A1RSW0_PYRIL</name>
<dbReference type="Proteomes" id="UP000002595">
    <property type="component" value="Chromosome"/>
</dbReference>
<dbReference type="STRING" id="384616.Pisl_0866"/>
<dbReference type="HOGENOM" id="CLU_181232_0_0_2"/>
<organism evidence="1 2">
    <name type="scientific">Pyrobaculum islandicum (strain DSM 4184 / JCM 9189 / GEO3)</name>
    <dbReference type="NCBI Taxonomy" id="384616"/>
    <lineage>
        <taxon>Archaea</taxon>
        <taxon>Thermoproteota</taxon>
        <taxon>Thermoprotei</taxon>
        <taxon>Thermoproteales</taxon>
        <taxon>Thermoproteaceae</taxon>
        <taxon>Pyrobaculum</taxon>
    </lineage>
</organism>
<dbReference type="EMBL" id="CP000504">
    <property type="protein sequence ID" value="ABL88042.1"/>
    <property type="molecule type" value="Genomic_DNA"/>
</dbReference>